<evidence type="ECO:0000313" key="7">
    <source>
        <dbReference type="EMBL" id="PGG96212.1"/>
    </source>
</evidence>
<keyword evidence="2" id="KW-0479">Metal-binding</keyword>
<dbReference type="InterPro" id="IPR050747">
    <property type="entry name" value="Mitochondrial_chaperone_BCS1"/>
</dbReference>
<reference evidence="7 8" key="1">
    <citation type="submission" date="2017-10" db="EMBL/GenBank/DDBJ databases">
        <title>Comparative genomics in systemic dimorphic fungi from Ajellomycetaceae.</title>
        <authorList>
            <person name="Munoz J.F."/>
            <person name="Mcewen J.G."/>
            <person name="Clay O.K."/>
            <person name="Cuomo C.A."/>
        </authorList>
    </citation>
    <scope>NUCLEOTIDE SEQUENCE [LARGE SCALE GENOMIC DNA]</scope>
    <source>
        <strain evidence="7 8">UAMH5409</strain>
    </source>
</reference>
<keyword evidence="8" id="KW-1185">Reference proteome</keyword>
<evidence type="ECO:0000256" key="2">
    <source>
        <dbReference type="ARBA" id="ARBA00022723"/>
    </source>
</evidence>
<dbReference type="GO" id="GO:0005524">
    <property type="term" value="F:ATP binding"/>
    <property type="evidence" value="ECO:0007669"/>
    <property type="project" value="InterPro"/>
</dbReference>
<evidence type="ECO:0000256" key="3">
    <source>
        <dbReference type="ARBA" id="ARBA00022771"/>
    </source>
</evidence>
<keyword evidence="3" id="KW-0863">Zinc-finger</keyword>
<name>A0A2B7WHX6_9EURO</name>
<evidence type="ECO:0000256" key="1">
    <source>
        <dbReference type="ARBA" id="ARBA00007448"/>
    </source>
</evidence>
<feature type="domain" description="3CxxC-type" evidence="6">
    <location>
        <begin position="355"/>
        <end position="454"/>
    </location>
</feature>
<gene>
    <name evidence="7" type="ORF">AJ79_09681</name>
</gene>
<accession>A0A2B7WHX6</accession>
<evidence type="ECO:0000313" key="8">
    <source>
        <dbReference type="Proteomes" id="UP000223968"/>
    </source>
</evidence>
<dbReference type="Pfam" id="PF00004">
    <property type="entry name" value="AAA"/>
    <property type="match status" value="1"/>
</dbReference>
<comment type="caution">
    <text evidence="7">The sequence shown here is derived from an EMBL/GenBank/DDBJ whole genome shotgun (WGS) entry which is preliminary data.</text>
</comment>
<dbReference type="InterPro" id="IPR003593">
    <property type="entry name" value="AAA+_ATPase"/>
</dbReference>
<dbReference type="GO" id="GO:0016887">
    <property type="term" value="F:ATP hydrolysis activity"/>
    <property type="evidence" value="ECO:0007669"/>
    <property type="project" value="InterPro"/>
</dbReference>
<organism evidence="7 8">
    <name type="scientific">Helicocarpus griseus UAMH5409</name>
    <dbReference type="NCBI Taxonomy" id="1447875"/>
    <lineage>
        <taxon>Eukaryota</taxon>
        <taxon>Fungi</taxon>
        <taxon>Dikarya</taxon>
        <taxon>Ascomycota</taxon>
        <taxon>Pezizomycotina</taxon>
        <taxon>Eurotiomycetes</taxon>
        <taxon>Eurotiomycetidae</taxon>
        <taxon>Onygenales</taxon>
        <taxon>Ajellomycetaceae</taxon>
        <taxon>Helicocarpus</taxon>
    </lineage>
</organism>
<dbReference type="EMBL" id="PDNB01000290">
    <property type="protein sequence ID" value="PGG96212.1"/>
    <property type="molecule type" value="Genomic_DNA"/>
</dbReference>
<dbReference type="OrthoDB" id="8121437at2759"/>
<sequence>MVHNKYDWVRYFTRSVQIAESSELYKYVKEWLHKNHPLDQDPCLEANVEGTDRGAIVYSPSFPPTTIFDHDGTQFAIDWERRRDAMNQQIPFGFLPEYGTVLQFLRYCGIFMIAPMKAAGSCLVNDVKDLLVPESHRKYSRQGSPYQRGYLLAGPPGTGKSSLCVALAGFTRLNIYTILFSDKLDENGLNTLFQELPEHCIVLLEDFDVTSLQISRHPESRSDHSGKSRLSLCCLLNVFDGVAAHEGRILILTANDAGKLDPSLIQPGHIDKTIHFGYANQQLAQGMFLTFYFEIPHGILVRREMPRKGRKPATLWSLHLNLHEHVAQLLEDEGLHLDFFDVDDEKSTIGQKDTNVMGRFVCQNNGCKSTGWSSKKIAITIRMYPGQLYNARVYHQRCRNCNDVGQLILDEECYAERVAYRLKKWNGIAVPVPNFSGQSRGPHDRALCEGCKAGHCANLNEDEDLVSGLTG</sequence>
<feature type="domain" description="AAA+ ATPase" evidence="5">
    <location>
        <begin position="146"/>
        <end position="280"/>
    </location>
</feature>
<dbReference type="Gene3D" id="3.40.50.300">
    <property type="entry name" value="P-loop containing nucleotide triphosphate hydrolases"/>
    <property type="match status" value="1"/>
</dbReference>
<evidence type="ECO:0000256" key="4">
    <source>
        <dbReference type="ARBA" id="ARBA00022833"/>
    </source>
</evidence>
<protein>
    <recommendedName>
        <fullName evidence="9">AAA+ ATPase domain-containing protein</fullName>
    </recommendedName>
</protein>
<evidence type="ECO:0000259" key="6">
    <source>
        <dbReference type="SMART" id="SM01328"/>
    </source>
</evidence>
<dbReference type="AlphaFoldDB" id="A0A2B7WHX6"/>
<dbReference type="SUPFAM" id="SSF52540">
    <property type="entry name" value="P-loop containing nucleoside triphosphate hydrolases"/>
    <property type="match status" value="1"/>
</dbReference>
<dbReference type="GO" id="GO:0008270">
    <property type="term" value="F:zinc ion binding"/>
    <property type="evidence" value="ECO:0007669"/>
    <property type="project" value="UniProtKB-KW"/>
</dbReference>
<dbReference type="Pfam" id="PF13695">
    <property type="entry name" value="Zn_ribbon_3CxxC"/>
    <property type="match status" value="1"/>
</dbReference>
<keyword evidence="4" id="KW-0862">Zinc</keyword>
<proteinExistence type="inferred from homology"/>
<dbReference type="InterPro" id="IPR027417">
    <property type="entry name" value="P-loop_NTPase"/>
</dbReference>
<dbReference type="SMART" id="SM01328">
    <property type="entry name" value="zf-3CxxC"/>
    <property type="match status" value="1"/>
</dbReference>
<evidence type="ECO:0008006" key="9">
    <source>
        <dbReference type="Google" id="ProtNLM"/>
    </source>
</evidence>
<dbReference type="STRING" id="1447875.A0A2B7WHX6"/>
<dbReference type="PANTHER" id="PTHR23070">
    <property type="entry name" value="BCS1 AAA-TYPE ATPASE"/>
    <property type="match status" value="1"/>
</dbReference>
<dbReference type="InterPro" id="IPR027377">
    <property type="entry name" value="ZAR1/RTP1-5-like_Znf-3CxxC"/>
</dbReference>
<dbReference type="SMART" id="SM00382">
    <property type="entry name" value="AAA"/>
    <property type="match status" value="1"/>
</dbReference>
<comment type="similarity">
    <text evidence="1">Belongs to the AAA ATPase family. BCS1 subfamily.</text>
</comment>
<dbReference type="Proteomes" id="UP000223968">
    <property type="component" value="Unassembled WGS sequence"/>
</dbReference>
<evidence type="ECO:0000259" key="5">
    <source>
        <dbReference type="SMART" id="SM00382"/>
    </source>
</evidence>
<dbReference type="InterPro" id="IPR003959">
    <property type="entry name" value="ATPase_AAA_core"/>
</dbReference>